<dbReference type="AlphaFoldDB" id="A0A9K3JJL4"/>
<proteinExistence type="predicted"/>
<evidence type="ECO:0000259" key="3">
    <source>
        <dbReference type="PROSITE" id="PS50158"/>
    </source>
</evidence>
<feature type="domain" description="CCHC-type" evidence="3">
    <location>
        <begin position="100"/>
        <end position="113"/>
    </location>
</feature>
<dbReference type="InterPro" id="IPR036875">
    <property type="entry name" value="Znf_CCHC_sf"/>
</dbReference>
<gene>
    <name evidence="4" type="ORF">HanXRQr2_Chr03g0133491</name>
</gene>
<keyword evidence="1" id="KW-0863">Zinc-finger</keyword>
<feature type="compositionally biased region" description="Basic and acidic residues" evidence="2">
    <location>
        <begin position="45"/>
        <end position="64"/>
    </location>
</feature>
<organism evidence="4 5">
    <name type="scientific">Helianthus annuus</name>
    <name type="common">Common sunflower</name>
    <dbReference type="NCBI Taxonomy" id="4232"/>
    <lineage>
        <taxon>Eukaryota</taxon>
        <taxon>Viridiplantae</taxon>
        <taxon>Streptophyta</taxon>
        <taxon>Embryophyta</taxon>
        <taxon>Tracheophyta</taxon>
        <taxon>Spermatophyta</taxon>
        <taxon>Magnoliopsida</taxon>
        <taxon>eudicotyledons</taxon>
        <taxon>Gunneridae</taxon>
        <taxon>Pentapetalae</taxon>
        <taxon>asterids</taxon>
        <taxon>campanulids</taxon>
        <taxon>Asterales</taxon>
        <taxon>Asteraceae</taxon>
        <taxon>Asteroideae</taxon>
        <taxon>Heliantheae alliance</taxon>
        <taxon>Heliantheae</taxon>
        <taxon>Helianthus</taxon>
    </lineage>
</organism>
<dbReference type="PROSITE" id="PS50158">
    <property type="entry name" value="ZF_CCHC"/>
    <property type="match status" value="5"/>
</dbReference>
<reference evidence="4" key="2">
    <citation type="submission" date="2020-06" db="EMBL/GenBank/DDBJ databases">
        <title>Helianthus annuus Genome sequencing and assembly Release 2.</title>
        <authorList>
            <person name="Gouzy J."/>
            <person name="Langlade N."/>
            <person name="Munos S."/>
        </authorList>
    </citation>
    <scope>NUCLEOTIDE SEQUENCE</scope>
    <source>
        <tissue evidence="4">Leaves</tissue>
    </source>
</reference>
<feature type="domain" description="CCHC-type" evidence="3">
    <location>
        <begin position="219"/>
        <end position="234"/>
    </location>
</feature>
<keyword evidence="1" id="KW-0479">Metal-binding</keyword>
<accession>A0A9K3JJL4</accession>
<dbReference type="Gramene" id="mRNA:HanXRQr2_Chr03g0133491">
    <property type="protein sequence ID" value="mRNA:HanXRQr2_Chr03g0133491"/>
    <property type="gene ID" value="HanXRQr2_Chr03g0133491"/>
</dbReference>
<dbReference type="PANTHER" id="PTHR46978">
    <property type="entry name" value="ZINC KNUCKLE (CCHC-TYPE) FAMILY PROTEIN"/>
    <property type="match status" value="1"/>
</dbReference>
<evidence type="ECO:0000256" key="1">
    <source>
        <dbReference type="PROSITE-ProRule" id="PRU00047"/>
    </source>
</evidence>
<reference evidence="4" key="1">
    <citation type="journal article" date="2017" name="Nature">
        <title>The sunflower genome provides insights into oil metabolism, flowering and Asterid evolution.</title>
        <authorList>
            <person name="Badouin H."/>
            <person name="Gouzy J."/>
            <person name="Grassa C.J."/>
            <person name="Murat F."/>
            <person name="Staton S.E."/>
            <person name="Cottret L."/>
            <person name="Lelandais-Briere C."/>
            <person name="Owens G.L."/>
            <person name="Carrere S."/>
            <person name="Mayjonade B."/>
            <person name="Legrand L."/>
            <person name="Gill N."/>
            <person name="Kane N.C."/>
            <person name="Bowers J.E."/>
            <person name="Hubner S."/>
            <person name="Bellec A."/>
            <person name="Berard A."/>
            <person name="Berges H."/>
            <person name="Blanchet N."/>
            <person name="Boniface M.C."/>
            <person name="Brunel D."/>
            <person name="Catrice O."/>
            <person name="Chaidir N."/>
            <person name="Claudel C."/>
            <person name="Donnadieu C."/>
            <person name="Faraut T."/>
            <person name="Fievet G."/>
            <person name="Helmstetter N."/>
            <person name="King M."/>
            <person name="Knapp S.J."/>
            <person name="Lai Z."/>
            <person name="Le Paslier M.C."/>
            <person name="Lippi Y."/>
            <person name="Lorenzon L."/>
            <person name="Mandel J.R."/>
            <person name="Marage G."/>
            <person name="Marchand G."/>
            <person name="Marquand E."/>
            <person name="Bret-Mestries E."/>
            <person name="Morien E."/>
            <person name="Nambeesan S."/>
            <person name="Nguyen T."/>
            <person name="Pegot-Espagnet P."/>
            <person name="Pouilly N."/>
            <person name="Raftis F."/>
            <person name="Sallet E."/>
            <person name="Schiex T."/>
            <person name="Thomas J."/>
            <person name="Vandecasteele C."/>
            <person name="Vares D."/>
            <person name="Vear F."/>
            <person name="Vautrin S."/>
            <person name="Crespi M."/>
            <person name="Mangin B."/>
            <person name="Burke J.M."/>
            <person name="Salse J."/>
            <person name="Munos S."/>
            <person name="Vincourt P."/>
            <person name="Rieseberg L.H."/>
            <person name="Langlade N.B."/>
        </authorList>
    </citation>
    <scope>NUCLEOTIDE SEQUENCE</scope>
    <source>
        <tissue evidence="4">Leaves</tissue>
    </source>
</reference>
<feature type="region of interest" description="Disordered" evidence="2">
    <location>
        <begin position="45"/>
        <end position="68"/>
    </location>
</feature>
<feature type="domain" description="CCHC-type" evidence="3">
    <location>
        <begin position="250"/>
        <end position="264"/>
    </location>
</feature>
<dbReference type="Gene3D" id="4.10.60.10">
    <property type="entry name" value="Zinc finger, CCHC-type"/>
    <property type="match status" value="4"/>
</dbReference>
<keyword evidence="5" id="KW-1185">Reference proteome</keyword>
<dbReference type="Pfam" id="PF00098">
    <property type="entry name" value="zf-CCHC"/>
    <property type="match status" value="3"/>
</dbReference>
<feature type="region of interest" description="Disordered" evidence="2">
    <location>
        <begin position="302"/>
        <end position="341"/>
    </location>
</feature>
<protein>
    <submittedName>
        <fullName evidence="4">Transcription factor interactor and regulator CCHC(Zn) family</fullName>
    </submittedName>
</protein>
<dbReference type="GO" id="GO:0008270">
    <property type="term" value="F:zinc ion binding"/>
    <property type="evidence" value="ECO:0007669"/>
    <property type="project" value="UniProtKB-KW"/>
</dbReference>
<comment type="caution">
    <text evidence="4">The sequence shown here is derived from an EMBL/GenBank/DDBJ whole genome shotgun (WGS) entry which is preliminary data.</text>
</comment>
<dbReference type="InterPro" id="IPR001878">
    <property type="entry name" value="Znf_CCHC"/>
</dbReference>
<evidence type="ECO:0000313" key="4">
    <source>
        <dbReference type="EMBL" id="KAF5816359.1"/>
    </source>
</evidence>
<keyword evidence="1" id="KW-0862">Zinc</keyword>
<dbReference type="EMBL" id="MNCJ02000318">
    <property type="protein sequence ID" value="KAF5816359.1"/>
    <property type="molecule type" value="Genomic_DNA"/>
</dbReference>
<evidence type="ECO:0000256" key="2">
    <source>
        <dbReference type="SAM" id="MobiDB-lite"/>
    </source>
</evidence>
<feature type="domain" description="CCHC-type" evidence="3">
    <location>
        <begin position="140"/>
        <end position="156"/>
    </location>
</feature>
<dbReference type="SUPFAM" id="SSF57756">
    <property type="entry name" value="Retrovirus zinc finger-like domains"/>
    <property type="match status" value="3"/>
</dbReference>
<dbReference type="Proteomes" id="UP000215914">
    <property type="component" value="Unassembled WGS sequence"/>
</dbReference>
<feature type="domain" description="CCHC-type" evidence="3">
    <location>
        <begin position="168"/>
        <end position="181"/>
    </location>
</feature>
<dbReference type="GO" id="GO:0003676">
    <property type="term" value="F:nucleic acid binding"/>
    <property type="evidence" value="ECO:0007669"/>
    <property type="project" value="InterPro"/>
</dbReference>
<sequence length="373" mass="41489">MVEKSIPGGACSNVNTSSLQLGSEIIITDAKNKFENTNEIIRTPNDVKDAKRTKENEESKDIRSSLEISQTERSNNSVVLRKLLRGPRYFDPPDSSYGNCYSCGERGHTITNCSASKRKKPCYLCGSLEHIARRCKQGKKCFHCKQSGHRAKHCPEKCIEGVEKAKTCLKCGDSGHEMNECETVFYSVDDLKEIQCYICKYMGHLCCVDYGEGPSEASCYRCGQLGHTGLKCESVTSSVITHTEASPSYCYKCGQEGHKSRKCKTSSKRKWKKAKRINLQDNTEHVAVKSAPQELGEVCKRNKTQHGYSTSSQPKRRGGWMDDDEDEDHDGGLSGTQCGSLSTPASYRSNQGFHGSSDYVCDFQYEGDVGYTV</sequence>
<dbReference type="SMART" id="SM00343">
    <property type="entry name" value="ZnF_C2HC"/>
    <property type="match status" value="6"/>
</dbReference>
<name>A0A9K3JJL4_HELAN</name>
<dbReference type="PANTHER" id="PTHR46978:SF1">
    <property type="entry name" value="ZINC KNUCKLE (CCHC-TYPE) FAMILY PROTEIN"/>
    <property type="match status" value="1"/>
</dbReference>
<evidence type="ECO:0000313" key="5">
    <source>
        <dbReference type="Proteomes" id="UP000215914"/>
    </source>
</evidence>